<protein>
    <submittedName>
        <fullName evidence="1">Uncharacterized protein</fullName>
    </submittedName>
</protein>
<reference evidence="1 2" key="2">
    <citation type="journal article" date="2022" name="Mol. Ecol. Resour.">
        <title>The genomes of chicory, endive, great burdock and yacon provide insights into Asteraceae paleo-polyploidization history and plant inulin production.</title>
        <authorList>
            <person name="Fan W."/>
            <person name="Wang S."/>
            <person name="Wang H."/>
            <person name="Wang A."/>
            <person name="Jiang F."/>
            <person name="Liu H."/>
            <person name="Zhao H."/>
            <person name="Xu D."/>
            <person name="Zhang Y."/>
        </authorList>
    </citation>
    <scope>NUCLEOTIDE SEQUENCE [LARGE SCALE GENOMIC DNA]</scope>
    <source>
        <strain evidence="2">cv. Punajuju</strain>
        <tissue evidence="1">Leaves</tissue>
    </source>
</reference>
<reference evidence="2" key="1">
    <citation type="journal article" date="2022" name="Mol. Ecol. Resour.">
        <title>The genomes of chicory, endive, great burdock and yacon provide insights into Asteraceae palaeo-polyploidization history and plant inulin production.</title>
        <authorList>
            <person name="Fan W."/>
            <person name="Wang S."/>
            <person name="Wang H."/>
            <person name="Wang A."/>
            <person name="Jiang F."/>
            <person name="Liu H."/>
            <person name="Zhao H."/>
            <person name="Xu D."/>
            <person name="Zhang Y."/>
        </authorList>
    </citation>
    <scope>NUCLEOTIDE SEQUENCE [LARGE SCALE GENOMIC DNA]</scope>
    <source>
        <strain evidence="2">cv. Punajuju</strain>
    </source>
</reference>
<sequence length="359" mass="40812">MAPRPLPSFSKVLLDPSAPCLPLPHAFVRKHLEDKIPESPILRSVNGGYSWRLKIKKLGENYCFVNGWSDVVGDSGLEFGDFLVFWLVDPSTFKLSIFSPSGCEKDFPVENDDVNEEEEEEEKEEEEKEEEEEEDEYEEEEEEIEEEEDGDIYDDGGRRGGNHNVEEDDGDEDDDVGGDVDGDEGDPLFMTTISKSHKCSMRLPVKFARWAGLDAARTISMKNVDGKEWPMRLLSESRRYERYYLSAGWSDFRRVNQLSEGDVCSLKFIRSEDKLCLAKVTKKRVPANQPAVKVPATEVKKSIRGKVPAAEVSRKKRGRASRVEVERKGDGAKAVKRPRERPFKRTRGRPAAISNFEKV</sequence>
<gene>
    <name evidence="1" type="ORF">L2E82_13573</name>
</gene>
<dbReference type="Proteomes" id="UP001055811">
    <property type="component" value="Linkage Group LG03"/>
</dbReference>
<evidence type="ECO:0000313" key="2">
    <source>
        <dbReference type="Proteomes" id="UP001055811"/>
    </source>
</evidence>
<comment type="caution">
    <text evidence="1">The sequence shown here is derived from an EMBL/GenBank/DDBJ whole genome shotgun (WGS) entry which is preliminary data.</text>
</comment>
<organism evidence="1 2">
    <name type="scientific">Cichorium intybus</name>
    <name type="common">Chicory</name>
    <dbReference type="NCBI Taxonomy" id="13427"/>
    <lineage>
        <taxon>Eukaryota</taxon>
        <taxon>Viridiplantae</taxon>
        <taxon>Streptophyta</taxon>
        <taxon>Embryophyta</taxon>
        <taxon>Tracheophyta</taxon>
        <taxon>Spermatophyta</taxon>
        <taxon>Magnoliopsida</taxon>
        <taxon>eudicotyledons</taxon>
        <taxon>Gunneridae</taxon>
        <taxon>Pentapetalae</taxon>
        <taxon>asterids</taxon>
        <taxon>campanulids</taxon>
        <taxon>Asterales</taxon>
        <taxon>Asteraceae</taxon>
        <taxon>Cichorioideae</taxon>
        <taxon>Cichorieae</taxon>
        <taxon>Cichoriinae</taxon>
        <taxon>Cichorium</taxon>
    </lineage>
</organism>
<dbReference type="EMBL" id="CM042011">
    <property type="protein sequence ID" value="KAI3763604.1"/>
    <property type="molecule type" value="Genomic_DNA"/>
</dbReference>
<proteinExistence type="predicted"/>
<name>A0ACB9EXC1_CICIN</name>
<accession>A0ACB9EXC1</accession>
<keyword evidence="2" id="KW-1185">Reference proteome</keyword>
<evidence type="ECO:0000313" key="1">
    <source>
        <dbReference type="EMBL" id="KAI3763604.1"/>
    </source>
</evidence>